<keyword evidence="1" id="KW-0805">Transcription regulation</keyword>
<feature type="domain" description="BHLH" evidence="5">
    <location>
        <begin position="207"/>
        <end position="259"/>
    </location>
</feature>
<evidence type="ECO:0000256" key="3">
    <source>
        <dbReference type="ARBA" id="ARBA00023163"/>
    </source>
</evidence>
<gene>
    <name evidence="6" type="ORF">PoB_006799700</name>
</gene>
<organism evidence="6 7">
    <name type="scientific">Plakobranchus ocellatus</name>
    <dbReference type="NCBI Taxonomy" id="259542"/>
    <lineage>
        <taxon>Eukaryota</taxon>
        <taxon>Metazoa</taxon>
        <taxon>Spiralia</taxon>
        <taxon>Lophotrochozoa</taxon>
        <taxon>Mollusca</taxon>
        <taxon>Gastropoda</taxon>
        <taxon>Heterobranchia</taxon>
        <taxon>Euthyneura</taxon>
        <taxon>Panpulmonata</taxon>
        <taxon>Sacoglossa</taxon>
        <taxon>Placobranchoidea</taxon>
        <taxon>Plakobranchidae</taxon>
        <taxon>Plakobranchus</taxon>
    </lineage>
</organism>
<dbReference type="FunFam" id="4.10.280.10:FF:000015">
    <property type="entry name" value="T-cell acute lymphocytic leukemia 1"/>
    <property type="match status" value="1"/>
</dbReference>
<feature type="compositionally biased region" description="Polar residues" evidence="4">
    <location>
        <begin position="178"/>
        <end position="187"/>
    </location>
</feature>
<sequence>MLKASSSLFPVSSHHNLRDRIELRQSPAKEPASSVLLGSSSKDCTHISGKAIPPPRDVNTGSVAHPTTLQSPTTRQTTQSEPMDERREFSSSSLSSDDEVDEDRVSGNEGSDDVFSPDMEDPCEPRMPSIPGLFSPFGNHSMHMTPMLEQISTPSFCDETTRCHTPGNISAGGVRSFPESTNSTSGQCRQPSLFVAQATGTGRRKVVRRVFTNTRERWRQQNVNGAFCELRKLVPTHPPDKKLSKNEILRLAIRYIELLNKVLDFQQADEQIENEKTVMRTNKDLTASHPYQERTHRVKTSDDGLDSSKNFYRTKSYNGADQPQKPSYPSSLSCPAQSGTAISTSYSSRHQHNVLLVPSETSETLSSRSAENLQSPSCYYYHRCGDLNVSKNASQNSSAGTSKMPEAIRNQQYTSQHKELSQEQSDSTLSQLGNDCADTSRSTPKPFSKLSDNRRSKCRSAAGTNSHIKQDNSVGATKMINKITTSRTKRRLALISFPDTRNADKTRLTAVEIQSGLTLVS</sequence>
<evidence type="ECO:0000259" key="5">
    <source>
        <dbReference type="PROSITE" id="PS50888"/>
    </source>
</evidence>
<dbReference type="GO" id="GO:0000978">
    <property type="term" value="F:RNA polymerase II cis-regulatory region sequence-specific DNA binding"/>
    <property type="evidence" value="ECO:0007669"/>
    <property type="project" value="TreeGrafter"/>
</dbReference>
<dbReference type="GO" id="GO:0046983">
    <property type="term" value="F:protein dimerization activity"/>
    <property type="evidence" value="ECO:0007669"/>
    <property type="project" value="InterPro"/>
</dbReference>
<feature type="compositionally biased region" description="Polar residues" evidence="4">
    <location>
        <begin position="307"/>
        <end position="345"/>
    </location>
</feature>
<dbReference type="Proteomes" id="UP000735302">
    <property type="component" value="Unassembled WGS sequence"/>
</dbReference>
<comment type="caution">
    <text evidence="6">The sequence shown here is derived from an EMBL/GenBank/DDBJ whole genome shotgun (WGS) entry which is preliminary data.</text>
</comment>
<keyword evidence="3" id="KW-0804">Transcription</keyword>
<dbReference type="SUPFAM" id="SSF47459">
    <property type="entry name" value="HLH, helix-loop-helix DNA-binding domain"/>
    <property type="match status" value="1"/>
</dbReference>
<dbReference type="PANTHER" id="PTHR13864:SF15">
    <property type="entry name" value="T-CELL ACUTE LYMPHOCYTIC LEUKEMIA PROTEIN 1 HOMOLOG-RELATED"/>
    <property type="match status" value="1"/>
</dbReference>
<dbReference type="SMART" id="SM00353">
    <property type="entry name" value="HLH"/>
    <property type="match status" value="1"/>
</dbReference>
<name>A0AAV4DB65_9GAST</name>
<reference evidence="6 7" key="1">
    <citation type="journal article" date="2021" name="Elife">
        <title>Chloroplast acquisition without the gene transfer in kleptoplastic sea slugs, Plakobranchus ocellatus.</title>
        <authorList>
            <person name="Maeda T."/>
            <person name="Takahashi S."/>
            <person name="Yoshida T."/>
            <person name="Shimamura S."/>
            <person name="Takaki Y."/>
            <person name="Nagai Y."/>
            <person name="Toyoda A."/>
            <person name="Suzuki Y."/>
            <person name="Arimoto A."/>
            <person name="Ishii H."/>
            <person name="Satoh N."/>
            <person name="Nishiyama T."/>
            <person name="Hasebe M."/>
            <person name="Maruyama T."/>
            <person name="Minagawa J."/>
            <person name="Obokata J."/>
            <person name="Shigenobu S."/>
        </authorList>
    </citation>
    <scope>NUCLEOTIDE SEQUENCE [LARGE SCALE GENOMIC DNA]</scope>
</reference>
<feature type="compositionally biased region" description="Basic and acidic residues" evidence="4">
    <location>
        <begin position="291"/>
        <end position="302"/>
    </location>
</feature>
<evidence type="ECO:0000313" key="7">
    <source>
        <dbReference type="Proteomes" id="UP000735302"/>
    </source>
</evidence>
<dbReference type="InterPro" id="IPR036638">
    <property type="entry name" value="HLH_DNA-bd_sf"/>
</dbReference>
<dbReference type="PANTHER" id="PTHR13864">
    <property type="entry name" value="T-CELL ACUTE LYMPHOCYTIC LEUKEMIA/STEM CELL LEUKEMIA-RELATED"/>
    <property type="match status" value="1"/>
</dbReference>
<proteinExistence type="predicted"/>
<accession>A0AAV4DB65</accession>
<feature type="region of interest" description="Disordered" evidence="4">
    <location>
        <begin position="1"/>
        <end position="121"/>
    </location>
</feature>
<dbReference type="CDD" id="cd19708">
    <property type="entry name" value="bHLH_TS_dHLH3B_like"/>
    <property type="match status" value="1"/>
</dbReference>
<keyword evidence="7" id="KW-1185">Reference proteome</keyword>
<feature type="region of interest" description="Disordered" evidence="4">
    <location>
        <begin position="168"/>
        <end position="187"/>
    </location>
</feature>
<feature type="compositionally biased region" description="Polar residues" evidence="4">
    <location>
        <begin position="422"/>
        <end position="445"/>
    </location>
</feature>
<feature type="compositionally biased region" description="Polar residues" evidence="4">
    <location>
        <begin position="1"/>
        <end position="14"/>
    </location>
</feature>
<dbReference type="GO" id="GO:0000981">
    <property type="term" value="F:DNA-binding transcription factor activity, RNA polymerase II-specific"/>
    <property type="evidence" value="ECO:0007669"/>
    <property type="project" value="InterPro"/>
</dbReference>
<feature type="region of interest" description="Disordered" evidence="4">
    <location>
        <begin position="279"/>
        <end position="345"/>
    </location>
</feature>
<dbReference type="InterPro" id="IPR011598">
    <property type="entry name" value="bHLH_dom"/>
</dbReference>
<evidence type="ECO:0000256" key="1">
    <source>
        <dbReference type="ARBA" id="ARBA00023015"/>
    </source>
</evidence>
<evidence type="ECO:0000313" key="6">
    <source>
        <dbReference type="EMBL" id="GFO41492.1"/>
    </source>
</evidence>
<evidence type="ECO:0000256" key="4">
    <source>
        <dbReference type="SAM" id="MobiDB-lite"/>
    </source>
</evidence>
<keyword evidence="2" id="KW-0238">DNA-binding</keyword>
<dbReference type="Gene3D" id="4.10.280.10">
    <property type="entry name" value="Helix-loop-helix DNA-binding domain"/>
    <property type="match status" value="1"/>
</dbReference>
<dbReference type="InterPro" id="IPR040238">
    <property type="entry name" value="TAL-like"/>
</dbReference>
<evidence type="ECO:0000256" key="2">
    <source>
        <dbReference type="ARBA" id="ARBA00023125"/>
    </source>
</evidence>
<protein>
    <submittedName>
        <fullName evidence="6">T-cell acute lymphocytic leukemia protein 1 homolog</fullName>
    </submittedName>
</protein>
<dbReference type="EMBL" id="BLXT01007695">
    <property type="protein sequence ID" value="GFO41492.1"/>
    <property type="molecule type" value="Genomic_DNA"/>
</dbReference>
<dbReference type="AlphaFoldDB" id="A0AAV4DB65"/>
<dbReference type="PROSITE" id="PS50888">
    <property type="entry name" value="BHLH"/>
    <property type="match status" value="1"/>
</dbReference>
<dbReference type="Pfam" id="PF00010">
    <property type="entry name" value="HLH"/>
    <property type="match status" value="1"/>
</dbReference>
<feature type="region of interest" description="Disordered" evidence="4">
    <location>
        <begin position="413"/>
        <end position="469"/>
    </location>
</feature>
<feature type="compositionally biased region" description="Low complexity" evidence="4">
    <location>
        <begin position="66"/>
        <end position="80"/>
    </location>
</feature>